<evidence type="ECO:0000256" key="1">
    <source>
        <dbReference type="SAM" id="Coils"/>
    </source>
</evidence>
<dbReference type="Pfam" id="PF19086">
    <property type="entry name" value="Terpene_syn_C_2"/>
    <property type="match status" value="1"/>
</dbReference>
<accession>A0A8H7K2E2</accession>
<dbReference type="Proteomes" id="UP000616885">
    <property type="component" value="Unassembled WGS sequence"/>
</dbReference>
<dbReference type="SUPFAM" id="SSF48576">
    <property type="entry name" value="Terpenoid synthases"/>
    <property type="match status" value="1"/>
</dbReference>
<feature type="coiled-coil region" evidence="1">
    <location>
        <begin position="254"/>
        <end position="281"/>
    </location>
</feature>
<keyword evidence="1" id="KW-0175">Coiled coil</keyword>
<evidence type="ECO:0000313" key="2">
    <source>
        <dbReference type="EMBL" id="KAF9743744.1"/>
    </source>
</evidence>
<sequence length="337" mass="37570">MALGTAARDISPASWLQRRTASIQLKQHNVFLSLALLGSDNIPISNGPGILGEDEANHQTKAFSTVLQAHMDFKTSLLPEEVEKNSFSQNCRAEVNAIDTFFPGALPEKVRICFAAWLAFACAMDDILETLPSDLGQAVLCECIEIIQSRPADVSNGIQGHVGDARIQHLAKTLHLHVTRHLRQDTCDVFFREVCGVLYAHIDEFLFLDGRIPQDLDTYMSIRSRTISLNPFFEVIKREYFPASWRSNMAWDRLQEAVSSAAGLQNDLVGLERDIKNDEEMNAVIVLMRSQAGARSADETHSLLARCVDTAVDEHNKRMETVFKQAARILEMAGEIS</sequence>
<comment type="caution">
    <text evidence="2">The sequence shown here is derived from an EMBL/GenBank/DDBJ whole genome shotgun (WGS) entry which is preliminary data.</text>
</comment>
<gene>
    <name evidence="2" type="ORF">IM811_006084</name>
</gene>
<dbReference type="AlphaFoldDB" id="A0A8H7K2E2"/>
<proteinExistence type="predicted"/>
<organism evidence="2 3">
    <name type="scientific">Bionectria ochroleuca</name>
    <name type="common">Gliocladium roseum</name>
    <dbReference type="NCBI Taxonomy" id="29856"/>
    <lineage>
        <taxon>Eukaryota</taxon>
        <taxon>Fungi</taxon>
        <taxon>Dikarya</taxon>
        <taxon>Ascomycota</taxon>
        <taxon>Pezizomycotina</taxon>
        <taxon>Sordariomycetes</taxon>
        <taxon>Hypocreomycetidae</taxon>
        <taxon>Hypocreales</taxon>
        <taxon>Bionectriaceae</taxon>
        <taxon>Clonostachys</taxon>
    </lineage>
</organism>
<name>A0A8H7K2E2_BIOOC</name>
<dbReference type="Gene3D" id="1.10.600.10">
    <property type="entry name" value="Farnesyl Diphosphate Synthase"/>
    <property type="match status" value="1"/>
</dbReference>
<dbReference type="InterPro" id="IPR008949">
    <property type="entry name" value="Isoprenoid_synthase_dom_sf"/>
</dbReference>
<protein>
    <recommendedName>
        <fullName evidence="4">Terpene synthase</fullName>
    </recommendedName>
</protein>
<evidence type="ECO:0000313" key="3">
    <source>
        <dbReference type="Proteomes" id="UP000616885"/>
    </source>
</evidence>
<reference evidence="2" key="1">
    <citation type="submission" date="2020-10" db="EMBL/GenBank/DDBJ databases">
        <title>High-Quality Genome Resource of Clonostachys rosea strain S41 by Oxford Nanopore Long-Read Sequencing.</title>
        <authorList>
            <person name="Wang H."/>
        </authorList>
    </citation>
    <scope>NUCLEOTIDE SEQUENCE</scope>
    <source>
        <strain evidence="2">S41</strain>
    </source>
</reference>
<evidence type="ECO:0008006" key="4">
    <source>
        <dbReference type="Google" id="ProtNLM"/>
    </source>
</evidence>
<dbReference type="EMBL" id="JADCTT010000016">
    <property type="protein sequence ID" value="KAF9743744.1"/>
    <property type="molecule type" value="Genomic_DNA"/>
</dbReference>